<protein>
    <submittedName>
        <fullName evidence="1">Uncharacterized protein</fullName>
    </submittedName>
</protein>
<proteinExistence type="predicted"/>
<keyword evidence="2" id="KW-1185">Reference proteome</keyword>
<reference evidence="1 2" key="1">
    <citation type="submission" date="2020-08" db="EMBL/GenBank/DDBJ databases">
        <title>Genomic Encyclopedia of Type Strains, Phase IV (KMG-IV): sequencing the most valuable type-strain genomes for metagenomic binning, comparative biology and taxonomic classification.</title>
        <authorList>
            <person name="Goeker M."/>
        </authorList>
    </citation>
    <scope>NUCLEOTIDE SEQUENCE [LARGE SCALE GENOMIC DNA]</scope>
    <source>
        <strain evidence="1 2">DSM 22071</strain>
    </source>
</reference>
<dbReference type="EMBL" id="JACHID010000003">
    <property type="protein sequence ID" value="MBB5021344.1"/>
    <property type="molecule type" value="Genomic_DNA"/>
</dbReference>
<comment type="caution">
    <text evidence="1">The sequence shown here is derived from an EMBL/GenBank/DDBJ whole genome shotgun (WGS) entry which is preliminary data.</text>
</comment>
<name>A0A7W8DGG7_9BACT</name>
<organism evidence="1 2">
    <name type="scientific">Desulfurispira natronophila</name>
    <dbReference type="NCBI Taxonomy" id="682562"/>
    <lineage>
        <taxon>Bacteria</taxon>
        <taxon>Pseudomonadati</taxon>
        <taxon>Chrysiogenota</taxon>
        <taxon>Chrysiogenia</taxon>
        <taxon>Chrysiogenales</taxon>
        <taxon>Chrysiogenaceae</taxon>
        <taxon>Desulfurispira</taxon>
    </lineage>
</organism>
<evidence type="ECO:0000313" key="1">
    <source>
        <dbReference type="EMBL" id="MBB5021344.1"/>
    </source>
</evidence>
<gene>
    <name evidence="1" type="ORF">HNR37_000653</name>
</gene>
<dbReference type="AlphaFoldDB" id="A0A7W8DGG7"/>
<sequence>MRIDEYDGYYDLDYVIQAWIEVKSATYGELEFATPSKKGGAPDCVLLWDTGEEGKWVGMKVNK</sequence>
<accession>A0A7W8DGG7</accession>
<dbReference type="RefSeq" id="WP_183729867.1">
    <property type="nucleotide sequence ID" value="NZ_JACHID010000003.1"/>
</dbReference>
<evidence type="ECO:0000313" key="2">
    <source>
        <dbReference type="Proteomes" id="UP000528322"/>
    </source>
</evidence>
<dbReference type="Proteomes" id="UP000528322">
    <property type="component" value="Unassembled WGS sequence"/>
</dbReference>